<evidence type="ECO:0000256" key="3">
    <source>
        <dbReference type="ARBA" id="ARBA00022898"/>
    </source>
</evidence>
<evidence type="ECO:0000313" key="5">
    <source>
        <dbReference type="EMBL" id="SVC24704.1"/>
    </source>
</evidence>
<dbReference type="PANTHER" id="PTHR48097:SF9">
    <property type="entry name" value="L-THREONINE ALDOLASE"/>
    <property type="match status" value="1"/>
</dbReference>
<dbReference type="SUPFAM" id="SSF53383">
    <property type="entry name" value="PLP-dependent transferases"/>
    <property type="match status" value="1"/>
</dbReference>
<evidence type="ECO:0000256" key="2">
    <source>
        <dbReference type="ARBA" id="ARBA00006966"/>
    </source>
</evidence>
<feature type="non-terminal residue" evidence="5">
    <location>
        <position position="1"/>
    </location>
</feature>
<dbReference type="GO" id="GO:0006567">
    <property type="term" value="P:L-threonine catabolic process"/>
    <property type="evidence" value="ECO:0007669"/>
    <property type="project" value="TreeGrafter"/>
</dbReference>
<organism evidence="5">
    <name type="scientific">marine metagenome</name>
    <dbReference type="NCBI Taxonomy" id="408172"/>
    <lineage>
        <taxon>unclassified sequences</taxon>
        <taxon>metagenomes</taxon>
        <taxon>ecological metagenomes</taxon>
    </lineage>
</organism>
<dbReference type="GO" id="GO:0005829">
    <property type="term" value="C:cytosol"/>
    <property type="evidence" value="ECO:0007669"/>
    <property type="project" value="TreeGrafter"/>
</dbReference>
<name>A0A382KIB1_9ZZZZ</name>
<dbReference type="Pfam" id="PF01212">
    <property type="entry name" value="Beta_elim_lyase"/>
    <property type="match status" value="1"/>
</dbReference>
<feature type="domain" description="Aromatic amino acid beta-eliminating lyase/threonine aldolase" evidence="4">
    <location>
        <begin position="8"/>
        <end position="153"/>
    </location>
</feature>
<sequence length="154" mass="16729">VTEGRINLYSDTQSRPTLEMRQAMLGAEVGDEQKGLDKSVNRLCDHVADLLGKEAAVFLPSGTMCNEIAILVQCKPGDEVYADRTVHILNFETGGPAALAGVNIYPLPGQHGIYTPEMLETAIRLETRYAPRSRLVSVEQTSNLGGGTIWPTET</sequence>
<dbReference type="InterPro" id="IPR015421">
    <property type="entry name" value="PyrdxlP-dep_Trfase_major"/>
</dbReference>
<dbReference type="InterPro" id="IPR001597">
    <property type="entry name" value="ArAA_b-elim_lyase/Thr_aldolase"/>
</dbReference>
<dbReference type="InterPro" id="IPR015424">
    <property type="entry name" value="PyrdxlP-dep_Trfase"/>
</dbReference>
<dbReference type="GO" id="GO:0006545">
    <property type="term" value="P:glycine biosynthetic process"/>
    <property type="evidence" value="ECO:0007669"/>
    <property type="project" value="TreeGrafter"/>
</dbReference>
<dbReference type="AlphaFoldDB" id="A0A382KIB1"/>
<protein>
    <recommendedName>
        <fullName evidence="4">Aromatic amino acid beta-eliminating lyase/threonine aldolase domain-containing protein</fullName>
    </recommendedName>
</protein>
<accession>A0A382KIB1</accession>
<proteinExistence type="inferred from homology"/>
<reference evidence="5" key="1">
    <citation type="submission" date="2018-05" db="EMBL/GenBank/DDBJ databases">
        <authorList>
            <person name="Lanie J.A."/>
            <person name="Ng W.-L."/>
            <person name="Kazmierczak K.M."/>
            <person name="Andrzejewski T.M."/>
            <person name="Davidsen T.M."/>
            <person name="Wayne K.J."/>
            <person name="Tettelin H."/>
            <person name="Glass J.I."/>
            <person name="Rusch D."/>
            <person name="Podicherti R."/>
            <person name="Tsui H.-C.T."/>
            <person name="Winkler M.E."/>
        </authorList>
    </citation>
    <scope>NUCLEOTIDE SEQUENCE</scope>
</reference>
<gene>
    <name evidence="5" type="ORF">METZ01_LOCUS277558</name>
</gene>
<evidence type="ECO:0000256" key="1">
    <source>
        <dbReference type="ARBA" id="ARBA00001933"/>
    </source>
</evidence>
<dbReference type="EMBL" id="UINC01081138">
    <property type="protein sequence ID" value="SVC24704.1"/>
    <property type="molecule type" value="Genomic_DNA"/>
</dbReference>
<comment type="cofactor">
    <cofactor evidence="1">
        <name>pyridoxal 5'-phosphate</name>
        <dbReference type="ChEBI" id="CHEBI:597326"/>
    </cofactor>
</comment>
<dbReference type="GO" id="GO:0008732">
    <property type="term" value="F:L-allo-threonine aldolase activity"/>
    <property type="evidence" value="ECO:0007669"/>
    <property type="project" value="TreeGrafter"/>
</dbReference>
<comment type="similarity">
    <text evidence="2">Belongs to the threonine aldolase family.</text>
</comment>
<evidence type="ECO:0000259" key="4">
    <source>
        <dbReference type="Pfam" id="PF01212"/>
    </source>
</evidence>
<dbReference type="PANTHER" id="PTHR48097">
    <property type="entry name" value="L-THREONINE ALDOLASE-RELATED"/>
    <property type="match status" value="1"/>
</dbReference>
<dbReference type="Gene3D" id="3.40.640.10">
    <property type="entry name" value="Type I PLP-dependent aspartate aminotransferase-like (Major domain)"/>
    <property type="match status" value="1"/>
</dbReference>
<keyword evidence="3" id="KW-0663">Pyridoxal phosphate</keyword>
<feature type="non-terminal residue" evidence="5">
    <location>
        <position position="154"/>
    </location>
</feature>